<dbReference type="RefSeq" id="WP_123241115.1">
    <property type="nucleotide sequence ID" value="NZ_JAAHBY010000029.1"/>
</dbReference>
<accession>A0ABX9WFV7</accession>
<name>A0ABX9WFV7_9ACTN</name>
<proteinExistence type="predicted"/>
<comment type="caution">
    <text evidence="1">The sequence shown here is derived from an EMBL/GenBank/DDBJ whole genome shotgun (WGS) entry which is preliminary data.</text>
</comment>
<organism evidence="1 2">
    <name type="scientific">Micromonospora solifontis</name>
    <dbReference type="NCBI Taxonomy" id="2487138"/>
    <lineage>
        <taxon>Bacteria</taxon>
        <taxon>Bacillati</taxon>
        <taxon>Actinomycetota</taxon>
        <taxon>Actinomycetes</taxon>
        <taxon>Micromonosporales</taxon>
        <taxon>Micromonosporaceae</taxon>
        <taxon>Micromonospora</taxon>
    </lineage>
</organism>
<reference evidence="1 2" key="1">
    <citation type="submission" date="2018-11" db="EMBL/GenBank/DDBJ databases">
        <title>Micromonospora sp. PPF5-17, a new actinomycetes isolated from a hot spring soil.</title>
        <authorList>
            <person name="Thawai C."/>
        </authorList>
    </citation>
    <scope>NUCLEOTIDE SEQUENCE [LARGE SCALE GENOMIC DNA]</scope>
    <source>
        <strain evidence="1 2">PPF5-17</strain>
    </source>
</reference>
<sequence length="45" mass="5177">MPSWDEHLRQHGGRLTRADRAAEERALDLAEDDVRVNHLLPADQD</sequence>
<gene>
    <name evidence="1" type="ORF">EFE23_12680</name>
</gene>
<dbReference type="Proteomes" id="UP000280698">
    <property type="component" value="Unassembled WGS sequence"/>
</dbReference>
<evidence type="ECO:0000313" key="1">
    <source>
        <dbReference type="EMBL" id="RNL98798.1"/>
    </source>
</evidence>
<keyword evidence="2" id="KW-1185">Reference proteome</keyword>
<protein>
    <submittedName>
        <fullName evidence="1">Uncharacterized protein</fullName>
    </submittedName>
</protein>
<evidence type="ECO:0000313" key="2">
    <source>
        <dbReference type="Proteomes" id="UP000280698"/>
    </source>
</evidence>
<dbReference type="EMBL" id="RJLN01000029">
    <property type="protein sequence ID" value="RNL98798.1"/>
    <property type="molecule type" value="Genomic_DNA"/>
</dbReference>